<dbReference type="AlphaFoldDB" id="A0A7K2IM03"/>
<dbReference type="PANTHER" id="PTHR30632:SF0">
    <property type="entry name" value="SULFATE-BINDING PROTEIN"/>
    <property type="match status" value="1"/>
</dbReference>
<dbReference type="RefSeq" id="WP_161109994.1">
    <property type="nucleotide sequence ID" value="NZ_JBEYGQ010000006.1"/>
</dbReference>
<evidence type="ECO:0000256" key="3">
    <source>
        <dbReference type="ARBA" id="ARBA00022729"/>
    </source>
</evidence>
<comment type="caution">
    <text evidence="5">The sequence shown here is derived from an EMBL/GenBank/DDBJ whole genome shotgun (WGS) entry which is preliminary data.</text>
</comment>
<dbReference type="GO" id="GO:0030973">
    <property type="term" value="F:molybdate ion binding"/>
    <property type="evidence" value="ECO:0007669"/>
    <property type="project" value="TreeGrafter"/>
</dbReference>
<dbReference type="GO" id="GO:0015689">
    <property type="term" value="P:molybdate ion transport"/>
    <property type="evidence" value="ECO:0007669"/>
    <property type="project" value="InterPro"/>
</dbReference>
<feature type="binding site" evidence="4">
    <location>
        <position position="192"/>
    </location>
    <ligand>
        <name>molybdate</name>
        <dbReference type="ChEBI" id="CHEBI:36264"/>
    </ligand>
</feature>
<sequence length="273" mass="27996">MPEIPPRTRRAGTGVYRACAVAAALALGLTACSGDGGGERTENVELTVMAAASLTDVFTEIAESFEEEHPEVTVVLNFAGSGELAQQIASGAPADVFASADTTTMERVVEAGDLDADWAAEHGEEGLVFATNTLMIAVPPGNPAGVSSLHDLTSEDVSTAFCADEVPCGTATGIALEAAGLEVAPVTLEEDVRAVLTKVELGEVDAGLVYETDVISAGDRVEGIGFPEAEEAVNEYPIGVLANSEAPERAAAWVDFVTGQGAPIMREAGFGTP</sequence>
<feature type="binding site" evidence="4">
    <location>
        <position position="53"/>
    </location>
    <ligand>
        <name>molybdate</name>
        <dbReference type="ChEBI" id="CHEBI:36264"/>
    </ligand>
</feature>
<comment type="similarity">
    <text evidence="1">Belongs to the bacterial solute-binding protein ModA family.</text>
</comment>
<dbReference type="NCBIfam" id="TIGR01256">
    <property type="entry name" value="modA"/>
    <property type="match status" value="1"/>
</dbReference>
<dbReference type="PIRSF" id="PIRSF004846">
    <property type="entry name" value="ModA"/>
    <property type="match status" value="1"/>
</dbReference>
<name>A0A7K2IM03_9ACTN</name>
<dbReference type="InterPro" id="IPR005950">
    <property type="entry name" value="ModA"/>
</dbReference>
<dbReference type="GO" id="GO:0046872">
    <property type="term" value="F:metal ion binding"/>
    <property type="evidence" value="ECO:0007669"/>
    <property type="project" value="UniProtKB-KW"/>
</dbReference>
<organism evidence="5 6">
    <name type="scientific">Nocardiopsis alba</name>
    <dbReference type="NCBI Taxonomy" id="53437"/>
    <lineage>
        <taxon>Bacteria</taxon>
        <taxon>Bacillati</taxon>
        <taxon>Actinomycetota</taxon>
        <taxon>Actinomycetes</taxon>
        <taxon>Streptosporangiales</taxon>
        <taxon>Nocardiopsidaceae</taxon>
        <taxon>Nocardiopsis</taxon>
    </lineage>
</organism>
<proteinExistence type="inferred from homology"/>
<protein>
    <submittedName>
        <fullName evidence="5">Molybdate ABC transporter substrate-binding protein</fullName>
    </submittedName>
</protein>
<evidence type="ECO:0000256" key="1">
    <source>
        <dbReference type="ARBA" id="ARBA00009175"/>
    </source>
</evidence>
<dbReference type="Gene3D" id="3.40.190.10">
    <property type="entry name" value="Periplasmic binding protein-like II"/>
    <property type="match status" value="2"/>
</dbReference>
<evidence type="ECO:0000313" key="6">
    <source>
        <dbReference type="Proteomes" id="UP000467124"/>
    </source>
</evidence>
<dbReference type="InterPro" id="IPR050682">
    <property type="entry name" value="ModA/WtpA"/>
</dbReference>
<reference evidence="5 6" key="1">
    <citation type="journal article" date="2019" name="Nat. Commun.">
        <title>The antimicrobial potential of Streptomyces from insect microbiomes.</title>
        <authorList>
            <person name="Chevrette M.G."/>
            <person name="Carlson C.M."/>
            <person name="Ortega H.E."/>
            <person name="Thomas C."/>
            <person name="Ananiev G.E."/>
            <person name="Barns K.J."/>
            <person name="Book A.J."/>
            <person name="Cagnazzo J."/>
            <person name="Carlos C."/>
            <person name="Flanigan W."/>
            <person name="Grubbs K.J."/>
            <person name="Horn H.A."/>
            <person name="Hoffmann F.M."/>
            <person name="Klassen J.L."/>
            <person name="Knack J.J."/>
            <person name="Lewin G.R."/>
            <person name="McDonald B.R."/>
            <person name="Muller L."/>
            <person name="Melo W.G.P."/>
            <person name="Pinto-Tomas A.A."/>
            <person name="Schmitz A."/>
            <person name="Wendt-Pienkowski E."/>
            <person name="Wildman S."/>
            <person name="Zhao M."/>
            <person name="Zhang F."/>
            <person name="Bugni T.S."/>
            <person name="Andes D.R."/>
            <person name="Pupo M.T."/>
            <person name="Currie C.R."/>
        </authorList>
    </citation>
    <scope>NUCLEOTIDE SEQUENCE [LARGE SCALE GENOMIC DNA]</scope>
    <source>
        <strain evidence="5 6">SID5840</strain>
    </source>
</reference>
<keyword evidence="2 4" id="KW-0479">Metal-binding</keyword>
<evidence type="ECO:0000256" key="4">
    <source>
        <dbReference type="PIRSR" id="PIRSR004846-1"/>
    </source>
</evidence>
<dbReference type="SUPFAM" id="SSF53850">
    <property type="entry name" value="Periplasmic binding protein-like II"/>
    <property type="match status" value="1"/>
</dbReference>
<evidence type="ECO:0000313" key="5">
    <source>
        <dbReference type="EMBL" id="MYR30805.1"/>
    </source>
</evidence>
<dbReference type="CDD" id="cd13538">
    <property type="entry name" value="PBP2_ModA_like_1"/>
    <property type="match status" value="1"/>
</dbReference>
<dbReference type="PROSITE" id="PS51257">
    <property type="entry name" value="PROKAR_LIPOPROTEIN"/>
    <property type="match status" value="1"/>
</dbReference>
<dbReference type="Proteomes" id="UP000467124">
    <property type="component" value="Unassembled WGS sequence"/>
</dbReference>
<keyword evidence="3" id="KW-0732">Signal</keyword>
<evidence type="ECO:0000256" key="2">
    <source>
        <dbReference type="ARBA" id="ARBA00022723"/>
    </source>
</evidence>
<feature type="binding site" evidence="4">
    <location>
        <position position="81"/>
    </location>
    <ligand>
        <name>molybdate</name>
        <dbReference type="ChEBI" id="CHEBI:36264"/>
    </ligand>
</feature>
<feature type="binding site" evidence="4">
    <location>
        <position position="210"/>
    </location>
    <ligand>
        <name>molybdate</name>
        <dbReference type="ChEBI" id="CHEBI:36264"/>
    </ligand>
</feature>
<accession>A0A7K2IM03</accession>
<dbReference type="Pfam" id="PF13531">
    <property type="entry name" value="SBP_bac_11"/>
    <property type="match status" value="1"/>
</dbReference>
<gene>
    <name evidence="5" type="primary">modA</name>
    <name evidence="5" type="ORF">GTW20_00630</name>
</gene>
<dbReference type="EMBL" id="WWHY01000001">
    <property type="protein sequence ID" value="MYR30805.1"/>
    <property type="molecule type" value="Genomic_DNA"/>
</dbReference>
<keyword evidence="4" id="KW-0500">Molybdenum</keyword>
<dbReference type="PANTHER" id="PTHR30632">
    <property type="entry name" value="MOLYBDATE-BINDING PERIPLASMIC PROTEIN"/>
    <property type="match status" value="1"/>
</dbReference>